<keyword evidence="4" id="KW-1185">Reference proteome</keyword>
<feature type="domain" description="C2 NT-type" evidence="2">
    <location>
        <begin position="43"/>
        <end position="342"/>
    </location>
</feature>
<dbReference type="InterPro" id="IPR019448">
    <property type="entry name" value="NT-C2"/>
</dbReference>
<gene>
    <name evidence="3" type="ORF">EIP91_005393</name>
</gene>
<evidence type="ECO:0000313" key="4">
    <source>
        <dbReference type="Proteomes" id="UP000292702"/>
    </source>
</evidence>
<dbReference type="Proteomes" id="UP000292702">
    <property type="component" value="Unassembled WGS sequence"/>
</dbReference>
<dbReference type="STRING" id="92696.A0A4R0R7H6"/>
<evidence type="ECO:0000313" key="3">
    <source>
        <dbReference type="EMBL" id="TCD63452.1"/>
    </source>
</evidence>
<feature type="compositionally biased region" description="Polar residues" evidence="1">
    <location>
        <begin position="136"/>
        <end position="145"/>
    </location>
</feature>
<dbReference type="PANTHER" id="PTHR21456">
    <property type="entry name" value="FAMILY WITH SEQUENCE SIMILARITY 102"/>
    <property type="match status" value="1"/>
</dbReference>
<sequence>MSKPSLTGLGLGVPSSSRDSSISPLPSPGVLGTTHSHGLRSQLGSLLPRHVLFQVHIHVDQLSNVPLVKGQFGVRWKFKNVQSGSGLLSKMKSANSSRTGIVKNESSNKLRKSFQKKSKWRGRGLELGLGDESRASTESQQSGQDTPEGPHIQVTSQEDQESAEESDNTTHDDQPTARWTSHPNRTAAQASCAAPLAHRAGHRRPRSPSDTDTATALGSAHDHEGDVQPDVRRVAAADGVERGGCTEWAKLQNYNVKWDHKVNVVVQMDVHRETGDILPNELKLVVMQRVIHGDPDSPQHPRMGALYLNLAEYVDAGAVTRRYLLRESKTNATLKLTIELEYLAGTKHYKPPPLPKGEILAEVSGLLTNNGLLNTRIARNLDLYNRGTDYPDSDSSSSSPTASSISSRRAASMPYTTGDGRVDYDRLAVLDGLHTTETLIEAIFNPVPTSSQAPSPFTFYDPVQAQKREELLLQQDTDANSGEMSVDSSSSSLGNPSSSSQLSGGRKHYPASERSHSSAGSMMETQKPHWWQKLQKSSVRDGGASRPGTPSGRNVVRPLTPRFSGEHGK</sequence>
<feature type="compositionally biased region" description="Basic residues" evidence="1">
    <location>
        <begin position="109"/>
        <end position="122"/>
    </location>
</feature>
<dbReference type="InterPro" id="IPR039931">
    <property type="entry name" value="EEIG1/2-like"/>
</dbReference>
<dbReference type="EMBL" id="RWJN01000297">
    <property type="protein sequence ID" value="TCD63452.1"/>
    <property type="molecule type" value="Genomic_DNA"/>
</dbReference>
<feature type="compositionally biased region" description="Low complexity" evidence="1">
    <location>
        <begin position="393"/>
        <end position="412"/>
    </location>
</feature>
<proteinExistence type="predicted"/>
<feature type="region of interest" description="Disordered" evidence="1">
    <location>
        <begin position="478"/>
        <end position="569"/>
    </location>
</feature>
<accession>A0A4R0R7H6</accession>
<name>A0A4R0R7H6_9APHY</name>
<protein>
    <recommendedName>
        <fullName evidence="2">C2 NT-type domain-containing protein</fullName>
    </recommendedName>
</protein>
<feature type="compositionally biased region" description="Polar residues" evidence="1">
    <location>
        <begin position="88"/>
        <end position="107"/>
    </location>
</feature>
<feature type="region of interest" description="Disordered" evidence="1">
    <location>
        <begin position="88"/>
        <end position="228"/>
    </location>
</feature>
<dbReference type="AlphaFoldDB" id="A0A4R0R7H6"/>
<comment type="caution">
    <text evidence="3">The sequence shown here is derived from an EMBL/GenBank/DDBJ whole genome shotgun (WGS) entry which is preliminary data.</text>
</comment>
<reference evidence="3 4" key="1">
    <citation type="submission" date="2018-11" db="EMBL/GenBank/DDBJ databases">
        <title>Genome assembly of Steccherinum ochraceum LE-BIN_3174, the white-rot fungus of the Steccherinaceae family (The Residual Polyporoid clade, Polyporales, Basidiomycota).</title>
        <authorList>
            <person name="Fedorova T.V."/>
            <person name="Glazunova O.A."/>
            <person name="Landesman E.O."/>
            <person name="Moiseenko K.V."/>
            <person name="Psurtseva N.V."/>
            <person name="Savinova O.S."/>
            <person name="Shakhova N.V."/>
            <person name="Tyazhelova T.V."/>
            <person name="Vasina D.V."/>
        </authorList>
    </citation>
    <scope>NUCLEOTIDE SEQUENCE [LARGE SCALE GENOMIC DNA]</scope>
    <source>
        <strain evidence="3 4">LE-BIN_3174</strain>
    </source>
</reference>
<feature type="compositionally biased region" description="Acidic residues" evidence="1">
    <location>
        <begin position="158"/>
        <end position="167"/>
    </location>
</feature>
<dbReference type="Pfam" id="PF10358">
    <property type="entry name" value="NT-C2"/>
    <property type="match status" value="1"/>
</dbReference>
<dbReference type="PROSITE" id="PS51840">
    <property type="entry name" value="C2_NT"/>
    <property type="match status" value="1"/>
</dbReference>
<feature type="compositionally biased region" description="Low complexity" evidence="1">
    <location>
        <begin position="481"/>
        <end position="504"/>
    </location>
</feature>
<feature type="region of interest" description="Disordered" evidence="1">
    <location>
        <begin position="1"/>
        <end position="38"/>
    </location>
</feature>
<evidence type="ECO:0000259" key="2">
    <source>
        <dbReference type="PROSITE" id="PS51840"/>
    </source>
</evidence>
<dbReference type="PANTHER" id="PTHR21456:SF1">
    <property type="entry name" value="C2 NT-TYPE DOMAIN-CONTAINING PROTEIN"/>
    <property type="match status" value="1"/>
</dbReference>
<organism evidence="3 4">
    <name type="scientific">Steccherinum ochraceum</name>
    <dbReference type="NCBI Taxonomy" id="92696"/>
    <lineage>
        <taxon>Eukaryota</taxon>
        <taxon>Fungi</taxon>
        <taxon>Dikarya</taxon>
        <taxon>Basidiomycota</taxon>
        <taxon>Agaricomycotina</taxon>
        <taxon>Agaricomycetes</taxon>
        <taxon>Polyporales</taxon>
        <taxon>Steccherinaceae</taxon>
        <taxon>Steccherinum</taxon>
    </lineage>
</organism>
<feature type="region of interest" description="Disordered" evidence="1">
    <location>
        <begin position="389"/>
        <end position="418"/>
    </location>
</feature>
<feature type="compositionally biased region" description="Low complexity" evidence="1">
    <location>
        <begin position="14"/>
        <end position="24"/>
    </location>
</feature>
<dbReference type="OrthoDB" id="3365224at2759"/>
<feature type="compositionally biased region" description="Polar residues" evidence="1">
    <location>
        <begin position="177"/>
        <end position="189"/>
    </location>
</feature>
<evidence type="ECO:0000256" key="1">
    <source>
        <dbReference type="SAM" id="MobiDB-lite"/>
    </source>
</evidence>